<dbReference type="RefSeq" id="WP_058888105.1">
    <property type="nucleotide sequence ID" value="NZ_LQBM01000002.1"/>
</dbReference>
<gene>
    <name evidence="8" type="ORF">AVL63_12520</name>
</gene>
<feature type="transmembrane region" description="Helical" evidence="7">
    <location>
        <begin position="169"/>
        <end position="190"/>
    </location>
</feature>
<dbReference type="PANTHER" id="PTHR36838:SF1">
    <property type="entry name" value="SLR1864 PROTEIN"/>
    <property type="match status" value="1"/>
</dbReference>
<evidence type="ECO:0000256" key="6">
    <source>
        <dbReference type="ARBA" id="ARBA00023136"/>
    </source>
</evidence>
<feature type="transmembrane region" description="Helical" evidence="7">
    <location>
        <begin position="125"/>
        <end position="148"/>
    </location>
</feature>
<dbReference type="EMBL" id="LQBM01000002">
    <property type="protein sequence ID" value="KUG59872.1"/>
    <property type="molecule type" value="Genomic_DNA"/>
</dbReference>
<evidence type="ECO:0008006" key="10">
    <source>
        <dbReference type="Google" id="ProtNLM"/>
    </source>
</evidence>
<comment type="subcellular location">
    <subcellularLocation>
        <location evidence="1">Membrane</location>
        <topology evidence="1">Multi-pass membrane protein</topology>
    </subcellularLocation>
</comment>
<evidence type="ECO:0000256" key="4">
    <source>
        <dbReference type="ARBA" id="ARBA00022692"/>
    </source>
</evidence>
<evidence type="ECO:0000256" key="5">
    <source>
        <dbReference type="ARBA" id="ARBA00022989"/>
    </source>
</evidence>
<feature type="transmembrane region" description="Helical" evidence="7">
    <location>
        <begin position="300"/>
        <end position="319"/>
    </location>
</feature>
<feature type="transmembrane region" description="Helical" evidence="7">
    <location>
        <begin position="34"/>
        <end position="53"/>
    </location>
</feature>
<evidence type="ECO:0000256" key="1">
    <source>
        <dbReference type="ARBA" id="ARBA00004141"/>
    </source>
</evidence>
<feature type="transmembrane region" description="Helical" evidence="7">
    <location>
        <begin position="268"/>
        <end position="288"/>
    </location>
</feature>
<evidence type="ECO:0000313" key="8">
    <source>
        <dbReference type="EMBL" id="KUG59872.1"/>
    </source>
</evidence>
<keyword evidence="4 7" id="KW-0812">Transmembrane</keyword>
<keyword evidence="5 7" id="KW-1133">Transmembrane helix</keyword>
<dbReference type="GO" id="GO:0016020">
    <property type="term" value="C:membrane"/>
    <property type="evidence" value="ECO:0007669"/>
    <property type="project" value="UniProtKB-SubCell"/>
</dbReference>
<keyword evidence="3" id="KW-1003">Cell membrane</keyword>
<evidence type="ECO:0000256" key="7">
    <source>
        <dbReference type="SAM" id="Phobius"/>
    </source>
</evidence>
<accession>A0A0W8IJS9</accession>
<reference evidence="9" key="1">
    <citation type="submission" date="2015-12" db="EMBL/GenBank/DDBJ databases">
        <authorList>
            <person name="Nair G.R."/>
            <person name="Kaur G."/>
            <person name="Mayilraj S."/>
        </authorList>
    </citation>
    <scope>NUCLEOTIDE SEQUENCE [LARGE SCALE GENOMIC DNA]</scope>
    <source>
        <strain evidence="9">CD08_7</strain>
    </source>
</reference>
<organism evidence="8 9">
    <name type="scientific">Nesterenkonia jeotgali</name>
    <dbReference type="NCBI Taxonomy" id="317018"/>
    <lineage>
        <taxon>Bacteria</taxon>
        <taxon>Bacillati</taxon>
        <taxon>Actinomycetota</taxon>
        <taxon>Actinomycetes</taxon>
        <taxon>Micrococcales</taxon>
        <taxon>Micrococcaceae</taxon>
        <taxon>Nesterenkonia</taxon>
    </lineage>
</organism>
<evidence type="ECO:0000313" key="9">
    <source>
        <dbReference type="Proteomes" id="UP000054023"/>
    </source>
</evidence>
<dbReference type="AlphaFoldDB" id="A0A0W8IJS9"/>
<dbReference type="Proteomes" id="UP000054023">
    <property type="component" value="Unassembled WGS sequence"/>
</dbReference>
<feature type="transmembrane region" description="Helical" evidence="7">
    <location>
        <begin position="65"/>
        <end position="87"/>
    </location>
</feature>
<dbReference type="OrthoDB" id="5405318at2"/>
<dbReference type="InterPro" id="IPR004776">
    <property type="entry name" value="Mem_transp_PIN-like"/>
</dbReference>
<keyword evidence="2" id="KW-0813">Transport</keyword>
<name>A0A0W8IJS9_9MICC</name>
<keyword evidence="6 7" id="KW-0472">Membrane</keyword>
<feature type="transmembrane region" description="Helical" evidence="7">
    <location>
        <begin position="237"/>
        <end position="262"/>
    </location>
</feature>
<evidence type="ECO:0000256" key="2">
    <source>
        <dbReference type="ARBA" id="ARBA00022448"/>
    </source>
</evidence>
<comment type="caution">
    <text evidence="8">The sequence shown here is derived from an EMBL/GenBank/DDBJ whole genome shotgun (WGS) entry which is preliminary data.</text>
</comment>
<feature type="transmembrane region" description="Helical" evidence="7">
    <location>
        <begin position="6"/>
        <end position="27"/>
    </location>
</feature>
<dbReference type="STRING" id="317018.AVL63_12520"/>
<feature type="transmembrane region" description="Helical" evidence="7">
    <location>
        <begin position="96"/>
        <end position="119"/>
    </location>
</feature>
<evidence type="ECO:0000256" key="3">
    <source>
        <dbReference type="ARBA" id="ARBA00022475"/>
    </source>
</evidence>
<protein>
    <recommendedName>
        <fullName evidence="10">Permease</fullName>
    </recommendedName>
</protein>
<dbReference type="PANTHER" id="PTHR36838">
    <property type="entry name" value="AUXIN EFFLUX CARRIER FAMILY PROTEIN"/>
    <property type="match status" value="1"/>
</dbReference>
<keyword evidence="9" id="KW-1185">Reference proteome</keyword>
<proteinExistence type="predicted"/>
<dbReference type="GO" id="GO:0055085">
    <property type="term" value="P:transmembrane transport"/>
    <property type="evidence" value="ECO:0007669"/>
    <property type="project" value="InterPro"/>
</dbReference>
<dbReference type="Pfam" id="PF03547">
    <property type="entry name" value="Mem_trans"/>
    <property type="match status" value="1"/>
</dbReference>
<feature type="transmembrane region" description="Helical" evidence="7">
    <location>
        <begin position="202"/>
        <end position="225"/>
    </location>
</feature>
<sequence>MGAVLSGFTIIWLIIAVGWIIGRFGVLGPDARVALSRVAFFVASPCLLFVTISESSLRAVLGPQFLIATLGALSTLLAFVLIGRFLLLKSRPGSDLMIGGMSGSLVNGANLGFPIAAYVLGDVALAAPIIMFQLAIYTPIYVTALDLLTRDQGSMPKVRPHPRISVLRSLGQSAVNPMIIGATLGLLFSWQQLSFPTPVQEAIELLAGASIPLMLMAFGLSLVGSRPLDKATGRRRDVFLAAGLKLILHPVLAWLLAAVVFGLDDHQVLVAVVMAALPTAQNVLVTAVRYQAGEVIARDTVLLTTIAAIPTVVLVAALLG</sequence>